<dbReference type="RefSeq" id="WP_208178046.1">
    <property type="nucleotide sequence ID" value="NZ_JAGETZ010000016.1"/>
</dbReference>
<comment type="caution">
    <text evidence="2">The sequence shown here is derived from an EMBL/GenBank/DDBJ whole genome shotgun (WGS) entry which is preliminary data.</text>
</comment>
<keyword evidence="1" id="KW-0732">Signal</keyword>
<feature type="signal peptide" evidence="1">
    <location>
        <begin position="1"/>
        <end position="23"/>
    </location>
</feature>
<reference evidence="2 3" key="1">
    <citation type="submission" date="2021-03" db="EMBL/GenBank/DDBJ databases">
        <authorList>
            <person name="Kim M.K."/>
        </authorList>
    </citation>
    <scope>NUCLEOTIDE SEQUENCE [LARGE SCALE GENOMIC DNA]</scope>
    <source>
        <strain evidence="2 3">BT442</strain>
    </source>
</reference>
<name>A0ABS3QMD3_9BACT</name>
<feature type="chain" id="PRO_5045363443" evidence="1">
    <location>
        <begin position="24"/>
        <end position="250"/>
    </location>
</feature>
<keyword evidence="3" id="KW-1185">Reference proteome</keyword>
<protein>
    <submittedName>
        <fullName evidence="2">Uncharacterized protein</fullName>
    </submittedName>
</protein>
<dbReference type="EMBL" id="JAGETZ010000016">
    <property type="protein sequence ID" value="MBO2012277.1"/>
    <property type="molecule type" value="Genomic_DNA"/>
</dbReference>
<organism evidence="2 3">
    <name type="scientific">Hymenobacter negativus</name>
    <dbReference type="NCBI Taxonomy" id="2795026"/>
    <lineage>
        <taxon>Bacteria</taxon>
        <taxon>Pseudomonadati</taxon>
        <taxon>Bacteroidota</taxon>
        <taxon>Cytophagia</taxon>
        <taxon>Cytophagales</taxon>
        <taxon>Hymenobacteraceae</taxon>
        <taxon>Hymenobacter</taxon>
    </lineage>
</organism>
<sequence length="250" mass="27548">MNLSAKTLLSLVALLLTTTAAHAQAQRDLTEIGLDLYQRANSPDALARMRKDLVNAPEAYLISTDQPGTLVLLDKRRVRIPAMKYNVALHLLEARDSTGSHVWPPGSLDGFYLGRGPDARHFRSLSVRVGSTKTDFVEVLTPNDNSPVILGLQHHYLHEDAQLDPILRTETKAARTEIGQVIVAGLGQSKEPLRELSLNEKNVTKLFVPFASDVQAYAAKQHLSYTTLPDVLHLVEYFNRHSTATAAPGK</sequence>
<dbReference type="Proteomes" id="UP000664369">
    <property type="component" value="Unassembled WGS sequence"/>
</dbReference>
<proteinExistence type="predicted"/>
<gene>
    <name evidence="2" type="ORF">J4E00_24635</name>
</gene>
<accession>A0ABS3QMD3</accession>
<evidence type="ECO:0000313" key="2">
    <source>
        <dbReference type="EMBL" id="MBO2012277.1"/>
    </source>
</evidence>
<evidence type="ECO:0000313" key="3">
    <source>
        <dbReference type="Proteomes" id="UP000664369"/>
    </source>
</evidence>
<evidence type="ECO:0000256" key="1">
    <source>
        <dbReference type="SAM" id="SignalP"/>
    </source>
</evidence>